<dbReference type="RefSeq" id="XP_014482289.1">
    <property type="nucleotide sequence ID" value="XM_014626803.1"/>
</dbReference>
<reference evidence="5 6" key="1">
    <citation type="submission" date="2025-04" db="UniProtKB">
        <authorList>
            <consortium name="RefSeq"/>
        </authorList>
    </citation>
    <scope>IDENTIFICATION</scope>
</reference>
<evidence type="ECO:0000313" key="7">
    <source>
        <dbReference type="RefSeq" id="XP_014482291.1"/>
    </source>
</evidence>
<evidence type="ECO:0000313" key="6">
    <source>
        <dbReference type="RefSeq" id="XP_014482290.1"/>
    </source>
</evidence>
<evidence type="ECO:0000313" key="5">
    <source>
        <dbReference type="RefSeq" id="XP_014482289.1"/>
    </source>
</evidence>
<protein>
    <submittedName>
        <fullName evidence="5 6">Uncharacterized protein LOC106748364 isoform X1</fullName>
    </submittedName>
</protein>
<organism evidence="4 6">
    <name type="scientific">Dinoponera quadriceps</name>
    <name type="common">South American ant</name>
    <dbReference type="NCBI Taxonomy" id="609295"/>
    <lineage>
        <taxon>Eukaryota</taxon>
        <taxon>Metazoa</taxon>
        <taxon>Ecdysozoa</taxon>
        <taxon>Arthropoda</taxon>
        <taxon>Hexapoda</taxon>
        <taxon>Insecta</taxon>
        <taxon>Pterygota</taxon>
        <taxon>Neoptera</taxon>
        <taxon>Endopterygota</taxon>
        <taxon>Hymenoptera</taxon>
        <taxon>Apocrita</taxon>
        <taxon>Aculeata</taxon>
        <taxon>Formicoidea</taxon>
        <taxon>Formicidae</taxon>
        <taxon>Ponerinae</taxon>
        <taxon>Ponerini</taxon>
        <taxon>Dinoponera</taxon>
    </lineage>
</organism>
<evidence type="ECO:0000313" key="4">
    <source>
        <dbReference type="Proteomes" id="UP000515204"/>
    </source>
</evidence>
<feature type="transmembrane region" description="Helical" evidence="2">
    <location>
        <begin position="49"/>
        <end position="70"/>
    </location>
</feature>
<dbReference type="GeneID" id="106748364"/>
<keyword evidence="4" id="KW-1185">Reference proteome</keyword>
<proteinExistence type="predicted"/>
<sequence length="215" mass="23783">MDGDILCAMCVCLIGCVQGADCSGRTLATLLVAWVATLMVTSILLQWDYMWIVLTILTIMFLLLCACMAYNIKKAHMRTWATEHRRREAGDGERRARRPVWTISGMTDEDRRERESRQVTDLPPSYSSVVLSVCSTQPTSDSVQRVSLTIGDPPDGPKFEEPPPYSSVFSCTDAHDRNAEAANEPNTTSSVPATKDNNAVSIDMSQAQNTRTTDD</sequence>
<dbReference type="RefSeq" id="XP_014482293.1">
    <property type="nucleotide sequence ID" value="XM_014626807.1"/>
</dbReference>
<dbReference type="OrthoDB" id="7687627at2759"/>
<evidence type="ECO:0000313" key="8">
    <source>
        <dbReference type="RefSeq" id="XP_014482293.1"/>
    </source>
</evidence>
<dbReference type="RefSeq" id="XP_014482291.1">
    <property type="nucleotide sequence ID" value="XM_014626805.1"/>
</dbReference>
<feature type="compositionally biased region" description="Basic and acidic residues" evidence="1">
    <location>
        <begin position="83"/>
        <end position="94"/>
    </location>
</feature>
<name>A0A6P3XUS0_DINQU</name>
<dbReference type="AlphaFoldDB" id="A0A6P3XUS0"/>
<feature type="region of interest" description="Disordered" evidence="1">
    <location>
        <begin position="83"/>
        <end position="121"/>
    </location>
</feature>
<dbReference type="KEGG" id="dqu:106748364"/>
<keyword evidence="2" id="KW-0472">Membrane</keyword>
<keyword evidence="2" id="KW-0812">Transmembrane</keyword>
<keyword evidence="2" id="KW-1133">Transmembrane helix</keyword>
<gene>
    <name evidence="5 6 7 8" type="primary">LOC106748364</name>
</gene>
<feature type="chain" id="PRO_5044646807" evidence="3">
    <location>
        <begin position="20"/>
        <end position="215"/>
    </location>
</feature>
<evidence type="ECO:0000256" key="1">
    <source>
        <dbReference type="SAM" id="MobiDB-lite"/>
    </source>
</evidence>
<feature type="compositionally biased region" description="Polar residues" evidence="1">
    <location>
        <begin position="184"/>
        <end position="215"/>
    </location>
</feature>
<evidence type="ECO:0000256" key="3">
    <source>
        <dbReference type="SAM" id="SignalP"/>
    </source>
</evidence>
<feature type="compositionally biased region" description="Basic and acidic residues" evidence="1">
    <location>
        <begin position="108"/>
        <end position="118"/>
    </location>
</feature>
<accession>A0A6P3XUS0</accession>
<feature type="region of interest" description="Disordered" evidence="1">
    <location>
        <begin position="142"/>
        <end position="215"/>
    </location>
</feature>
<keyword evidence="3" id="KW-0732">Signal</keyword>
<feature type="signal peptide" evidence="3">
    <location>
        <begin position="1"/>
        <end position="19"/>
    </location>
</feature>
<dbReference type="Proteomes" id="UP000515204">
    <property type="component" value="Unplaced"/>
</dbReference>
<dbReference type="RefSeq" id="XP_014482290.1">
    <property type="nucleotide sequence ID" value="XM_014626804.1"/>
</dbReference>
<evidence type="ECO:0000256" key="2">
    <source>
        <dbReference type="SAM" id="Phobius"/>
    </source>
</evidence>